<feature type="compositionally biased region" description="Polar residues" evidence="7">
    <location>
        <begin position="1160"/>
        <end position="1175"/>
    </location>
</feature>
<feature type="region of interest" description="Disordered" evidence="7">
    <location>
        <begin position="1"/>
        <end position="69"/>
    </location>
</feature>
<feature type="domain" description="Palmitoyltransferase DHHC" evidence="9">
    <location>
        <begin position="180"/>
        <end position="251"/>
    </location>
</feature>
<name>W5J5N7_ANODA</name>
<evidence type="ECO:0000256" key="8">
    <source>
        <dbReference type="SAM" id="Phobius"/>
    </source>
</evidence>
<feature type="transmembrane region" description="Helical" evidence="8">
    <location>
        <begin position="222"/>
        <end position="249"/>
    </location>
</feature>
<dbReference type="GO" id="GO:0005783">
    <property type="term" value="C:endoplasmic reticulum"/>
    <property type="evidence" value="ECO:0007669"/>
    <property type="project" value="TreeGrafter"/>
</dbReference>
<dbReference type="EMBL" id="ADMH02002168">
    <property type="protein sequence ID" value="ETN58084.1"/>
    <property type="molecule type" value="Genomic_DNA"/>
</dbReference>
<dbReference type="OMA" id="KWNCCAS"/>
<protein>
    <recommendedName>
        <fullName evidence="9">Palmitoyltransferase DHHC domain-containing protein</fullName>
    </recommendedName>
</protein>
<dbReference type="GO" id="GO:0016020">
    <property type="term" value="C:membrane"/>
    <property type="evidence" value="ECO:0007669"/>
    <property type="project" value="UniProtKB-SubCell"/>
</dbReference>
<feature type="region of interest" description="Disordered" evidence="7">
    <location>
        <begin position="945"/>
        <end position="991"/>
    </location>
</feature>
<dbReference type="PANTHER" id="PTHR22883:SF203">
    <property type="entry name" value="PALMITOYLTRANSFERASE"/>
    <property type="match status" value="1"/>
</dbReference>
<evidence type="ECO:0000256" key="5">
    <source>
        <dbReference type="ARBA" id="ARBA00023136"/>
    </source>
</evidence>
<evidence type="ECO:0000313" key="12">
    <source>
        <dbReference type="Proteomes" id="UP000000673"/>
    </source>
</evidence>
<feature type="compositionally biased region" description="Low complexity" evidence="7">
    <location>
        <begin position="1038"/>
        <end position="1051"/>
    </location>
</feature>
<keyword evidence="5 8" id="KW-0472">Membrane</keyword>
<feature type="compositionally biased region" description="Basic residues" evidence="7">
    <location>
        <begin position="666"/>
        <end position="675"/>
    </location>
</feature>
<keyword evidence="2" id="KW-0808">Transferase</keyword>
<reference evidence="10" key="2">
    <citation type="submission" date="2010-05" db="EMBL/GenBank/DDBJ databases">
        <authorList>
            <person name="Almeida L.G."/>
            <person name="Nicolas M.F."/>
            <person name="Souza R.C."/>
            <person name="Vasconcelos A.T.R."/>
        </authorList>
    </citation>
    <scope>NUCLEOTIDE SEQUENCE</scope>
</reference>
<feature type="region of interest" description="Disordered" evidence="7">
    <location>
        <begin position="1011"/>
        <end position="1055"/>
    </location>
</feature>
<comment type="subcellular location">
    <subcellularLocation>
        <location evidence="1">Membrane</location>
        <topology evidence="1">Multi-pass membrane protein</topology>
    </subcellularLocation>
</comment>
<feature type="region of interest" description="Disordered" evidence="7">
    <location>
        <begin position="1094"/>
        <end position="1183"/>
    </location>
</feature>
<reference evidence="11" key="4">
    <citation type="submission" date="2015-06" db="UniProtKB">
        <authorList>
            <consortium name="EnsemblMetazoa"/>
        </authorList>
    </citation>
    <scope>IDENTIFICATION</scope>
</reference>
<feature type="compositionally biased region" description="Polar residues" evidence="7">
    <location>
        <begin position="965"/>
        <end position="982"/>
    </location>
</feature>
<accession>W5J5N7</accession>
<dbReference type="PROSITE" id="PS50216">
    <property type="entry name" value="DHHC"/>
    <property type="match status" value="1"/>
</dbReference>
<dbReference type="InterPro" id="IPR001594">
    <property type="entry name" value="Palmitoyltrfase_DHHC"/>
</dbReference>
<dbReference type="Pfam" id="PF01529">
    <property type="entry name" value="DHHC"/>
    <property type="match status" value="1"/>
</dbReference>
<gene>
    <name evidence="10" type="ORF">AND_010333</name>
</gene>
<dbReference type="GO" id="GO:0005794">
    <property type="term" value="C:Golgi apparatus"/>
    <property type="evidence" value="ECO:0007669"/>
    <property type="project" value="TreeGrafter"/>
</dbReference>
<evidence type="ECO:0000259" key="9">
    <source>
        <dbReference type="Pfam" id="PF01529"/>
    </source>
</evidence>
<reference evidence="10" key="3">
    <citation type="journal article" date="2013" name="Nucleic Acids Res.">
        <title>The genome of Anopheles darlingi, the main neotropical malaria vector.</title>
        <authorList>
            <person name="Marinotti O."/>
            <person name="Cerqueira G.C."/>
            <person name="de Almeida L.G."/>
            <person name="Ferro M.I."/>
            <person name="Loreto E.L."/>
            <person name="Zaha A."/>
            <person name="Teixeira S.M."/>
            <person name="Wespiser A.R."/>
            <person name="Almeida E Silva A."/>
            <person name="Schlindwein A.D."/>
            <person name="Pacheco A.C."/>
            <person name="Silva A.L."/>
            <person name="Graveley B.R."/>
            <person name="Walenz B.P."/>
            <person name="Lima Bde A."/>
            <person name="Ribeiro C.A."/>
            <person name="Nunes-Silva C.G."/>
            <person name="de Carvalho C.R."/>
            <person name="Soares C.M."/>
            <person name="de Menezes C.B."/>
            <person name="Matiolli C."/>
            <person name="Caffrey D."/>
            <person name="Araujo D.A."/>
            <person name="de Oliveira D.M."/>
            <person name="Golenbock D."/>
            <person name="Grisard E.C."/>
            <person name="Fantinatti-Garboggini F."/>
            <person name="de Carvalho F.M."/>
            <person name="Barcellos F.G."/>
            <person name="Prosdocimi F."/>
            <person name="May G."/>
            <person name="Azevedo Junior G.M."/>
            <person name="Guimaraes G.M."/>
            <person name="Goldman G.H."/>
            <person name="Padilha I.Q."/>
            <person name="Batista Jda S."/>
            <person name="Ferro J.A."/>
            <person name="Ribeiro J.M."/>
            <person name="Fietto J.L."/>
            <person name="Dabbas K.M."/>
            <person name="Cerdeira L."/>
            <person name="Agnez-Lima L.F."/>
            <person name="Brocchi M."/>
            <person name="de Carvalho M.O."/>
            <person name="Teixeira Mde M."/>
            <person name="Diniz Maia Mde M."/>
            <person name="Goldman M.H."/>
            <person name="Cruz Schneider M.P."/>
            <person name="Felipe M.S."/>
            <person name="Hungria M."/>
            <person name="Nicolas M.F."/>
            <person name="Pereira M."/>
            <person name="Montes M.A."/>
            <person name="Cantao M.E."/>
            <person name="Vincentz M."/>
            <person name="Rafael M.S."/>
            <person name="Silverman N."/>
            <person name="Stoco P.H."/>
            <person name="Souza R.C."/>
            <person name="Vicentini R."/>
            <person name="Gazzinelli R.T."/>
            <person name="Neves Rde O."/>
            <person name="Silva R."/>
            <person name="Astolfi-Filho S."/>
            <person name="Maciel T.E."/>
            <person name="Urmenyi T.P."/>
            <person name="Tadei W.P."/>
            <person name="Camargo E.P."/>
            <person name="de Vasconcelos A.T."/>
        </authorList>
    </citation>
    <scope>NUCLEOTIDE SEQUENCE</scope>
</reference>
<keyword evidence="6" id="KW-0012">Acyltransferase</keyword>
<reference evidence="10 12" key="1">
    <citation type="journal article" date="2010" name="BMC Genomics">
        <title>Combination of measures distinguishes pre-miRNAs from other stem-loops in the genome of the newly sequenced Anopheles darlingi.</title>
        <authorList>
            <person name="Mendes N.D."/>
            <person name="Freitas A.T."/>
            <person name="Vasconcelos A.T."/>
            <person name="Sagot M.F."/>
        </authorList>
    </citation>
    <scope>NUCLEOTIDE SEQUENCE</scope>
</reference>
<evidence type="ECO:0000256" key="4">
    <source>
        <dbReference type="ARBA" id="ARBA00022989"/>
    </source>
</evidence>
<feature type="compositionally biased region" description="Polar residues" evidence="7">
    <location>
        <begin position="640"/>
        <end position="651"/>
    </location>
</feature>
<dbReference type="Proteomes" id="UP000000673">
    <property type="component" value="Unassembled WGS sequence"/>
</dbReference>
<feature type="transmembrane region" description="Helical" evidence="8">
    <location>
        <begin position="381"/>
        <end position="403"/>
    </location>
</feature>
<feature type="compositionally biased region" description="Low complexity" evidence="7">
    <location>
        <begin position="18"/>
        <end position="39"/>
    </location>
</feature>
<dbReference type="PANTHER" id="PTHR22883">
    <property type="entry name" value="ZINC FINGER DHHC DOMAIN CONTAINING PROTEIN"/>
    <property type="match status" value="1"/>
</dbReference>
<evidence type="ECO:0000313" key="11">
    <source>
        <dbReference type="EnsemblMetazoa" id="ADAC010333-PA"/>
    </source>
</evidence>
<dbReference type="InterPro" id="IPR039859">
    <property type="entry name" value="PFA4/ZDH16/20/ERF2-like"/>
</dbReference>
<dbReference type="EnsemblMetazoa" id="ADAC010333-RA">
    <property type="protein sequence ID" value="ADAC010333-PA"/>
    <property type="gene ID" value="ADAC010333"/>
</dbReference>
<feature type="region of interest" description="Disordered" evidence="7">
    <location>
        <begin position="640"/>
        <end position="675"/>
    </location>
</feature>
<keyword evidence="3 8" id="KW-0812">Transmembrane</keyword>
<feature type="region of interest" description="Disordered" evidence="7">
    <location>
        <begin position="829"/>
        <end position="863"/>
    </location>
</feature>
<feature type="compositionally biased region" description="Low complexity" evidence="7">
    <location>
        <begin position="652"/>
        <end position="665"/>
    </location>
</feature>
<keyword evidence="12" id="KW-1185">Reference proteome</keyword>
<evidence type="ECO:0000256" key="1">
    <source>
        <dbReference type="ARBA" id="ARBA00004141"/>
    </source>
</evidence>
<dbReference type="VEuPathDB" id="VectorBase:ADAR2_002802"/>
<evidence type="ECO:0000256" key="2">
    <source>
        <dbReference type="ARBA" id="ARBA00022679"/>
    </source>
</evidence>
<dbReference type="STRING" id="43151.W5J5N7"/>
<keyword evidence="4 8" id="KW-1133">Transmembrane helix</keyword>
<feature type="compositionally biased region" description="Basic and acidic residues" evidence="7">
    <location>
        <begin position="1"/>
        <end position="11"/>
    </location>
</feature>
<evidence type="ECO:0000256" key="7">
    <source>
        <dbReference type="SAM" id="MobiDB-lite"/>
    </source>
</evidence>
<feature type="transmembrane region" description="Helical" evidence="8">
    <location>
        <begin position="97"/>
        <end position="118"/>
    </location>
</feature>
<evidence type="ECO:0000256" key="3">
    <source>
        <dbReference type="ARBA" id="ARBA00022692"/>
    </source>
</evidence>
<dbReference type="eggNOG" id="KOG1311">
    <property type="taxonomic scope" value="Eukaryota"/>
</dbReference>
<dbReference type="VEuPathDB" id="VectorBase:ADAC010333"/>
<feature type="transmembrane region" description="Helical" evidence="8">
    <location>
        <begin position="125"/>
        <end position="147"/>
    </location>
</feature>
<dbReference type="GO" id="GO:0006612">
    <property type="term" value="P:protein targeting to membrane"/>
    <property type="evidence" value="ECO:0007669"/>
    <property type="project" value="TreeGrafter"/>
</dbReference>
<feature type="compositionally biased region" description="Low complexity" evidence="7">
    <location>
        <begin position="881"/>
        <end position="892"/>
    </location>
</feature>
<dbReference type="GO" id="GO:0019706">
    <property type="term" value="F:protein-cysteine S-palmitoyltransferase activity"/>
    <property type="evidence" value="ECO:0007669"/>
    <property type="project" value="TreeGrafter"/>
</dbReference>
<proteinExistence type="predicted"/>
<feature type="region of interest" description="Disordered" evidence="7">
    <location>
        <begin position="431"/>
        <end position="462"/>
    </location>
</feature>
<sequence length="1309" mass="138260">MLTESIIERATQKQAPVSSTTNNTTTTTTSSSSTTSQQQHQERQESDQTQQSHRYRKRAQKLTRNSFCSSQDNLGASEYRKDRRVHGLQLPLHPLQLIGWFALALFGYSTFGVLIPALEPSLQAPLSVGLAGLYLLHIVSHLTALLLDPADPELRKLPASKTVVPEFDRTRHSHVIENGRCHLCNIRTTSQRTKHCSVCNKCVGTFDHHCKWLNHCVGGRNYVAFLMCVVSAVIAALVILAAAIIEIVLYHVQPSWLNLAWFGLAEQAPGGVVVGGGGGSELGDVATTSTTVQDDIGATGAGVASGGIFENFTTSAQDLLLNSTAVIFGGAAADVSNGTTESSIDGSAVDVSSVVIGSGTVSANGVNDGEQFTGIGLHHTVFLVFIASLGILAAIAAGLLLHLCCFHVYISFLGLTTYEYIRNSRQAAQNEATAAASDTRATQQSNGPVKHEQQPPGQSGSTYGLLSNCTHAGRRKFPEVYICSSINPHSSPSIGGPVSSLMIPPGQLNDLNRVRPRTLHCCDSTSTECRNNITAAGLRTLSKNVAASSSTTTTTTVTSLAASTAALADAAIQGGQPNPHLHHHYHQQQQHDQKAAFYLCSMLEDDSCANDESDDELGHKSDSSRTFHCCSQYSRQMAAQHSSTMTTNNNPQQHQHQGQQQFVQQHHQHHLHPHSHGNDFLAAATAATLMATTMTTLTTTTTTSEEAYVQYTERCTFCSVQVQKPGQAVERSNADRCVQDLPAHPGSHSNGGNVLEGPELACCAAAKSLTTAKHHRWKRKWNCCSSVPDSPDVPVGTDAVGVVRTISGTLSVAASRSVLSASPATGLPTIANVTEQRQQASRSRPRYRQRSAEDSEDPIALSSSVQCPRSELMYNENCANNNSVSSVQSSPSGGACRSSRMQPTAATAATAAVAGAGWNDNGNATDNHGISADRDEPVIQILNSDANGNDVTRAEGGGGGSSGSLRNSNAPSSTTAQQQGANVSPAPKRPRARLVRPWPVVRLRHMMRMIDRYRRPRARPTVGGSSNPSPGGSGGGVATIATSSSSTSTNGHNPMLIKQNQIRPMTSCEYASALLSVPGFGMSMLAAASAAASGASSGSSCETGSPTVQRRSPSNGNAMDRPAITMPVLPPPARRRLKGGGGGICDQLPPDLPAGFDYQPTPSNGTPSTSFSTGTNGIGVRVPVHPPLAYRRSRRKTVLRNRSPTLSPIHESGLSNPTSPLPCRHVCAPSSATASSGSTNNLLIHSHDGGGASVGASFQTRNDPPLQSVGAELKEPTHSIASSETKETGVMCVFVCAKVLIKECVNLSH</sequence>
<feature type="region of interest" description="Disordered" evidence="7">
    <location>
        <begin position="881"/>
        <end position="901"/>
    </location>
</feature>
<dbReference type="FunCoup" id="W5J5N7">
    <property type="interactions" value="8"/>
</dbReference>
<feature type="compositionally biased region" description="Low complexity" evidence="7">
    <location>
        <begin position="1021"/>
        <end position="1030"/>
    </location>
</feature>
<feature type="compositionally biased region" description="Polar residues" evidence="7">
    <location>
        <begin position="1101"/>
        <end position="1117"/>
    </location>
</feature>
<dbReference type="HOGENOM" id="CLU_006225_0_0_1"/>
<organism evidence="10">
    <name type="scientific">Anopheles darlingi</name>
    <name type="common">Mosquito</name>
    <dbReference type="NCBI Taxonomy" id="43151"/>
    <lineage>
        <taxon>Eukaryota</taxon>
        <taxon>Metazoa</taxon>
        <taxon>Ecdysozoa</taxon>
        <taxon>Arthropoda</taxon>
        <taxon>Hexapoda</taxon>
        <taxon>Insecta</taxon>
        <taxon>Pterygota</taxon>
        <taxon>Neoptera</taxon>
        <taxon>Endopterygota</taxon>
        <taxon>Diptera</taxon>
        <taxon>Nematocera</taxon>
        <taxon>Culicoidea</taxon>
        <taxon>Culicidae</taxon>
        <taxon>Anophelinae</taxon>
        <taxon>Anopheles</taxon>
    </lineage>
</organism>
<feature type="compositionally biased region" description="Polar residues" evidence="7">
    <location>
        <begin position="831"/>
        <end position="842"/>
    </location>
</feature>
<evidence type="ECO:0000256" key="6">
    <source>
        <dbReference type="ARBA" id="ARBA00023315"/>
    </source>
</evidence>
<evidence type="ECO:0000313" key="10">
    <source>
        <dbReference type="EMBL" id="ETN58084.1"/>
    </source>
</evidence>